<comment type="caution">
    <text evidence="2">The sequence shown here is derived from an EMBL/GenBank/DDBJ whole genome shotgun (WGS) entry which is preliminary data.</text>
</comment>
<dbReference type="HOGENOM" id="CLU_021114_1_2_9"/>
<organism evidence="2 3">
    <name type="scientific">Eubacterium plexicaudatum ASF492</name>
    <dbReference type="NCBI Taxonomy" id="1235802"/>
    <lineage>
        <taxon>Bacteria</taxon>
        <taxon>Bacillati</taxon>
        <taxon>Bacillota</taxon>
        <taxon>Clostridia</taxon>
        <taxon>Eubacteriales</taxon>
        <taxon>Eubacteriaceae</taxon>
        <taxon>Eubacterium</taxon>
    </lineage>
</organism>
<dbReference type="AlphaFoldDB" id="N2ABQ4"/>
<evidence type="ECO:0000313" key="3">
    <source>
        <dbReference type="Proteomes" id="UP000012589"/>
    </source>
</evidence>
<dbReference type="Pfam" id="PF09820">
    <property type="entry name" value="AAA-ATPase_like"/>
    <property type="match status" value="1"/>
</dbReference>
<dbReference type="PANTHER" id="PTHR34825">
    <property type="entry name" value="CONSERVED PROTEIN, WITH A WEAK D-GALACTARATE DEHYDRATASE/ALTRONATE HYDROLASE DOMAIN"/>
    <property type="match status" value="1"/>
</dbReference>
<accession>N2ABQ4</accession>
<dbReference type="PATRIC" id="fig|1235802.3.peg.4572"/>
<name>N2ABQ4_9FIRM</name>
<dbReference type="Pfam" id="PF08011">
    <property type="entry name" value="PDDEXK_9"/>
    <property type="match status" value="1"/>
</dbReference>
<evidence type="ECO:0000259" key="1">
    <source>
        <dbReference type="Pfam" id="PF09820"/>
    </source>
</evidence>
<protein>
    <recommendedName>
        <fullName evidence="1">AAA-ATPase-like domain-containing protein</fullName>
    </recommendedName>
</protein>
<sequence length="584" mass="67612">MAEGVWKELERRKKKLPIGIENFEEIRKEDFYYIDKTGLIAELLHNWGAVNLFTRPRRFGKSLNMSMLEHFFSLHGDKSIFDGLEISKETALCEEYMGKYPVISISLKGMDALNFERAFRMGARAVRRTASKVQYLLESDALSESDKLEYQSLLDSNMDESAFCDSLRILSEMLEKHHNTKVILLIDEYDVPLAKAHAHGYYDQMIFLLRSLLGEALKTNSSLKLAVLTGCLRISKESIFTGLNNLKVRSVTDIRFDEYFGFTDTEVKTLLQYYGYPDRYDVAKKWYDGYHFGNVDVYCPWDVLNYCDSLLDDNEAQPENYWINTSSNDAVKRFIRKSTNATVKREIERLVSGEVILKEIHQELTYSEIYQTIDNIWSLLFTTGYLTQRGKTEGRQMKLAIPNLEIRDIYVTQIMDFFKENVREDGDMLNCFCDALQNRDVENVEKIFAEYLRRTISIRDTAVRTSMKESFYHGVLLGILGVKARWGISSNREMGEGYADILAEPDTGDMGIIIEVKYAHDGDLDAACKEALKQIEYTRYEDDLEDDGVENILKYGIACYKKRCKVMLADSQEMSHKKKEYSEN</sequence>
<reference evidence="2 3" key="1">
    <citation type="journal article" date="2014" name="Genome Announc.">
        <title>Draft genome sequences of the altered schaedler flora, a defined bacterial community from gnotobiotic mice.</title>
        <authorList>
            <person name="Wannemuehler M.J."/>
            <person name="Overstreet A.M."/>
            <person name="Ward D.V."/>
            <person name="Phillips G.J."/>
        </authorList>
    </citation>
    <scope>NUCLEOTIDE SEQUENCE [LARGE SCALE GENOMIC DNA]</scope>
    <source>
        <strain evidence="2 3">ASF492</strain>
    </source>
</reference>
<dbReference type="EMBL" id="AQFT01000126">
    <property type="protein sequence ID" value="EMZ21854.1"/>
    <property type="molecule type" value="Genomic_DNA"/>
</dbReference>
<dbReference type="Proteomes" id="UP000012589">
    <property type="component" value="Unassembled WGS sequence"/>
</dbReference>
<dbReference type="InterPro" id="IPR012547">
    <property type="entry name" value="PDDEXK_9"/>
</dbReference>
<dbReference type="PANTHER" id="PTHR34825:SF1">
    <property type="entry name" value="AAA-ATPASE-LIKE DOMAIN-CONTAINING PROTEIN"/>
    <property type="match status" value="1"/>
</dbReference>
<evidence type="ECO:0000313" key="2">
    <source>
        <dbReference type="EMBL" id="EMZ21854.1"/>
    </source>
</evidence>
<proteinExistence type="predicted"/>
<gene>
    <name evidence="2" type="ORF">C823_04305</name>
</gene>
<dbReference type="STRING" id="1235802.C823_04305"/>
<dbReference type="eggNOG" id="COG4637">
    <property type="taxonomic scope" value="Bacteria"/>
</dbReference>
<keyword evidence="3" id="KW-1185">Reference proteome</keyword>
<feature type="domain" description="AAA-ATPase-like" evidence="1">
    <location>
        <begin position="17"/>
        <end position="240"/>
    </location>
</feature>
<dbReference type="InterPro" id="IPR018631">
    <property type="entry name" value="AAA-ATPase-like_dom"/>
</dbReference>